<reference evidence="6 7" key="2">
    <citation type="journal article" date="2008" name="Nature">
        <title>The Phaeodactylum genome reveals the evolutionary history of diatom genomes.</title>
        <authorList>
            <person name="Bowler C."/>
            <person name="Allen A.E."/>
            <person name="Badger J.H."/>
            <person name="Grimwood J."/>
            <person name="Jabbari K."/>
            <person name="Kuo A."/>
            <person name="Maheswari U."/>
            <person name="Martens C."/>
            <person name="Maumus F."/>
            <person name="Otillar R.P."/>
            <person name="Rayko E."/>
            <person name="Salamov A."/>
            <person name="Vandepoele K."/>
            <person name="Beszteri B."/>
            <person name="Gruber A."/>
            <person name="Heijde M."/>
            <person name="Katinka M."/>
            <person name="Mock T."/>
            <person name="Valentin K."/>
            <person name="Verret F."/>
            <person name="Berges J.A."/>
            <person name="Brownlee C."/>
            <person name="Cadoret J.P."/>
            <person name="Chiovitti A."/>
            <person name="Choi C.J."/>
            <person name="Coesel S."/>
            <person name="De Martino A."/>
            <person name="Detter J.C."/>
            <person name="Durkin C."/>
            <person name="Falciatore A."/>
            <person name="Fournet J."/>
            <person name="Haruta M."/>
            <person name="Huysman M.J."/>
            <person name="Jenkins B.D."/>
            <person name="Jiroutova K."/>
            <person name="Jorgensen R.E."/>
            <person name="Joubert Y."/>
            <person name="Kaplan A."/>
            <person name="Kroger N."/>
            <person name="Kroth P.G."/>
            <person name="La Roche J."/>
            <person name="Lindquist E."/>
            <person name="Lommer M."/>
            <person name="Martin-Jezequel V."/>
            <person name="Lopez P.J."/>
            <person name="Lucas S."/>
            <person name="Mangogna M."/>
            <person name="McGinnis K."/>
            <person name="Medlin L.K."/>
            <person name="Montsant A."/>
            <person name="Oudot-Le Secq M.P."/>
            <person name="Napoli C."/>
            <person name="Obornik M."/>
            <person name="Parker M.S."/>
            <person name="Petit J.L."/>
            <person name="Porcel B.M."/>
            <person name="Poulsen N."/>
            <person name="Robison M."/>
            <person name="Rychlewski L."/>
            <person name="Rynearson T.A."/>
            <person name="Schmutz J."/>
            <person name="Shapiro H."/>
            <person name="Siaut M."/>
            <person name="Stanley M."/>
            <person name="Sussman M.R."/>
            <person name="Taylor A.R."/>
            <person name="Vardi A."/>
            <person name="von Dassow P."/>
            <person name="Vyverman W."/>
            <person name="Willis A."/>
            <person name="Wyrwicz L.S."/>
            <person name="Rokhsar D.S."/>
            <person name="Weissenbach J."/>
            <person name="Armbrust E.V."/>
            <person name="Green B.R."/>
            <person name="Van de Peer Y."/>
            <person name="Grigoriev I.V."/>
        </authorList>
    </citation>
    <scope>NUCLEOTIDE SEQUENCE [LARGE SCALE GENOMIC DNA]</scope>
    <source>
        <strain evidence="6 7">CCMP1335</strain>
    </source>
</reference>
<dbReference type="PANTHER" id="PTHR10566:SF113">
    <property type="entry name" value="PROTEIN ACTIVITY OF BC1 COMPLEX KINASE 7, CHLOROPLASTIC"/>
    <property type="match status" value="1"/>
</dbReference>
<feature type="compositionally biased region" description="Polar residues" evidence="2">
    <location>
        <begin position="91"/>
        <end position="110"/>
    </location>
</feature>
<dbReference type="PANTHER" id="PTHR10566">
    <property type="entry name" value="CHAPERONE-ACTIVITY OF BC1 COMPLEX CABC1 -RELATED"/>
    <property type="match status" value="1"/>
</dbReference>
<sequence>MSSRIHYKPSAMSSNVLVLALLSCAWCALALVPSSGLQIRRSSMHTSVHRHRMVQPAATVHPLMQLNAHDDAIDEDMRQFFSSKLGNFNGTKRSDSTANTQRQSNSSTSLFAKRTSKRQMTQTIPSVLFMLLRRVAFGASVANAVTSATATTLSRPSLGLLRSIPTTFLSSLRHPTKQTIRTIVYSIIAVVVLTNIVESVAASKRQKLDATSEWGRYADKPSARGMALFFLMLKLTPYAVLPSVIEKLQRNKIDRENDREMYESSRAHQLRKKGGNLFADGLLRLGPLYIKIGQILSCRENLFPEEWIGAMEKLQDRVPAKSGQEAWELAYAACPGGKAEFHKTYSGFNDIPLAAASLGQVHKATLRSTGERVAIKIQRARLRDIYDKDLALMKQIAKYVDKFGKAGQVGGVEQSWTDIFSDAETILYREIDYRDEAENARRFANDFGLGKGGKAIESTAKGVDGKPLPSAADWLRTPYTYGELSSEKWLVMEYVPSIKVNSNAKLDAEGVTVEDREYLAEALAHSYLRQFCVNKFFSTDPHPGNLGIEVFEDKRPPRLVFYDFGQACSLSEDQAGGILEVIESIIDSDAKKSVKAFVRMGVLKDNADLVKVQAKCHSNYDTGKLQVKKRKRRTNAKYSVMGTQRTDSAEKVVFSETNQSNATNSTTDTPEVKDAEVMEFFTLQSEYAFVARALSQLDGVGKGLDPEFDFISASAPYLVEIKGSGRYIMDEVKKKLDFVFGEEGGVLTKEMNLFKALGFEPESYQKK</sequence>
<dbReference type="InParanoid" id="B8C9R5"/>
<comment type="similarity">
    <text evidence="1">Belongs to the protein kinase superfamily. ADCK protein kinase family.</text>
</comment>
<feature type="transmembrane region" description="Helical" evidence="3">
    <location>
        <begin position="183"/>
        <end position="202"/>
    </location>
</feature>
<dbReference type="OMA" id="EYAFVAR"/>
<dbReference type="KEGG" id="tps:THAPSDRAFT_8526"/>
<proteinExistence type="inferred from homology"/>
<dbReference type="InterPro" id="IPR011009">
    <property type="entry name" value="Kinase-like_dom_sf"/>
</dbReference>
<evidence type="ECO:0000256" key="4">
    <source>
        <dbReference type="SAM" id="SignalP"/>
    </source>
</evidence>
<evidence type="ECO:0000256" key="2">
    <source>
        <dbReference type="SAM" id="MobiDB-lite"/>
    </source>
</evidence>
<evidence type="ECO:0000256" key="3">
    <source>
        <dbReference type="SAM" id="Phobius"/>
    </source>
</evidence>
<dbReference type="RefSeq" id="XP_002292709.1">
    <property type="nucleotide sequence ID" value="XM_002292673.1"/>
</dbReference>
<dbReference type="SUPFAM" id="SSF56112">
    <property type="entry name" value="Protein kinase-like (PK-like)"/>
    <property type="match status" value="1"/>
</dbReference>
<dbReference type="GO" id="GO:0004672">
    <property type="term" value="F:protein kinase activity"/>
    <property type="evidence" value="ECO:0000318"/>
    <property type="project" value="GO_Central"/>
</dbReference>
<dbReference type="CDD" id="cd05121">
    <property type="entry name" value="ABC1_ADCK3-like"/>
    <property type="match status" value="1"/>
</dbReference>
<keyword evidence="3" id="KW-0472">Membrane</keyword>
<evidence type="ECO:0000313" key="7">
    <source>
        <dbReference type="Proteomes" id="UP000001449"/>
    </source>
</evidence>
<dbReference type="eggNOG" id="KOG1235">
    <property type="taxonomic scope" value="Eukaryota"/>
</dbReference>
<dbReference type="AlphaFoldDB" id="B8C9R5"/>
<dbReference type="InterPro" id="IPR050154">
    <property type="entry name" value="UbiB_kinase"/>
</dbReference>
<keyword evidence="3" id="KW-0812">Transmembrane</keyword>
<name>B8C9R5_THAPS</name>
<protein>
    <recommendedName>
        <fullName evidence="5">ABC1 atypical kinase-like domain-containing protein</fullName>
    </recommendedName>
</protein>
<dbReference type="HOGENOM" id="CLU_364310_0_0_1"/>
<feature type="domain" description="ABC1 atypical kinase-like" evidence="5">
    <location>
        <begin position="313"/>
        <end position="595"/>
    </location>
</feature>
<dbReference type="EMBL" id="CM000646">
    <property type="protein sequence ID" value="EED89905.1"/>
    <property type="molecule type" value="Genomic_DNA"/>
</dbReference>
<dbReference type="Proteomes" id="UP000001449">
    <property type="component" value="Chromosome 10"/>
</dbReference>
<reference evidence="6 7" key="1">
    <citation type="journal article" date="2004" name="Science">
        <title>The genome of the diatom Thalassiosira pseudonana: ecology, evolution, and metabolism.</title>
        <authorList>
            <person name="Armbrust E.V."/>
            <person name="Berges J.A."/>
            <person name="Bowler C."/>
            <person name="Green B.R."/>
            <person name="Martinez D."/>
            <person name="Putnam N.H."/>
            <person name="Zhou S."/>
            <person name="Allen A.E."/>
            <person name="Apt K.E."/>
            <person name="Bechner M."/>
            <person name="Brzezinski M.A."/>
            <person name="Chaal B.K."/>
            <person name="Chiovitti A."/>
            <person name="Davis A.K."/>
            <person name="Demarest M.S."/>
            <person name="Detter J.C."/>
            <person name="Glavina T."/>
            <person name="Goodstein D."/>
            <person name="Hadi M.Z."/>
            <person name="Hellsten U."/>
            <person name="Hildebrand M."/>
            <person name="Jenkins B.D."/>
            <person name="Jurka J."/>
            <person name="Kapitonov V.V."/>
            <person name="Kroger N."/>
            <person name="Lau W.W."/>
            <person name="Lane T.W."/>
            <person name="Larimer F.W."/>
            <person name="Lippmeier J.C."/>
            <person name="Lucas S."/>
            <person name="Medina M."/>
            <person name="Montsant A."/>
            <person name="Obornik M."/>
            <person name="Parker M.S."/>
            <person name="Palenik B."/>
            <person name="Pazour G.J."/>
            <person name="Richardson P.M."/>
            <person name="Rynearson T.A."/>
            <person name="Saito M.A."/>
            <person name="Schwartz D.C."/>
            <person name="Thamatrakoln K."/>
            <person name="Valentin K."/>
            <person name="Vardi A."/>
            <person name="Wilkerson F.P."/>
            <person name="Rokhsar D.S."/>
        </authorList>
    </citation>
    <scope>NUCLEOTIDE SEQUENCE [LARGE SCALE GENOMIC DNA]</scope>
    <source>
        <strain evidence="6 7">CCMP1335</strain>
    </source>
</reference>
<dbReference type="PROSITE" id="PS51257">
    <property type="entry name" value="PROKAR_LIPOPROTEIN"/>
    <property type="match status" value="1"/>
</dbReference>
<dbReference type="Pfam" id="PF03109">
    <property type="entry name" value="ABC1"/>
    <property type="match status" value="1"/>
</dbReference>
<gene>
    <name evidence="6" type="ORF">THAPSDRAFT_8526</name>
</gene>
<keyword evidence="7" id="KW-1185">Reference proteome</keyword>
<evidence type="ECO:0000256" key="1">
    <source>
        <dbReference type="ARBA" id="ARBA00009670"/>
    </source>
</evidence>
<evidence type="ECO:0000313" key="6">
    <source>
        <dbReference type="EMBL" id="EED89905.1"/>
    </source>
</evidence>
<evidence type="ECO:0000259" key="5">
    <source>
        <dbReference type="Pfam" id="PF03109"/>
    </source>
</evidence>
<feature type="region of interest" description="Disordered" evidence="2">
    <location>
        <begin position="91"/>
        <end position="117"/>
    </location>
</feature>
<dbReference type="InterPro" id="IPR004147">
    <property type="entry name" value="ABC1_dom"/>
</dbReference>
<dbReference type="GeneID" id="7446895"/>
<organism evidence="6 7">
    <name type="scientific">Thalassiosira pseudonana</name>
    <name type="common">Marine diatom</name>
    <name type="synonym">Cyclotella nana</name>
    <dbReference type="NCBI Taxonomy" id="35128"/>
    <lineage>
        <taxon>Eukaryota</taxon>
        <taxon>Sar</taxon>
        <taxon>Stramenopiles</taxon>
        <taxon>Ochrophyta</taxon>
        <taxon>Bacillariophyta</taxon>
        <taxon>Coscinodiscophyceae</taxon>
        <taxon>Thalassiosirophycidae</taxon>
        <taxon>Thalassiosirales</taxon>
        <taxon>Thalassiosiraceae</taxon>
        <taxon>Thalassiosira</taxon>
    </lineage>
</organism>
<accession>B8C9R5</accession>
<keyword evidence="4" id="KW-0732">Signal</keyword>
<feature type="chain" id="PRO_5002866395" description="ABC1 atypical kinase-like domain-containing protein" evidence="4">
    <location>
        <begin position="31"/>
        <end position="767"/>
    </location>
</feature>
<feature type="signal peptide" evidence="4">
    <location>
        <begin position="1"/>
        <end position="30"/>
    </location>
</feature>
<keyword evidence="3" id="KW-1133">Transmembrane helix</keyword>
<dbReference type="PaxDb" id="35128-Thaps8526"/>